<evidence type="ECO:0000256" key="2">
    <source>
        <dbReference type="ARBA" id="ARBA00023125"/>
    </source>
</evidence>
<evidence type="ECO:0000313" key="3">
    <source>
        <dbReference type="EMBL" id="MCS0808113.1"/>
    </source>
</evidence>
<keyword evidence="3" id="KW-0255">Endonuclease</keyword>
<dbReference type="GO" id="GO:0004519">
    <property type="term" value="F:endonuclease activity"/>
    <property type="evidence" value="ECO:0007669"/>
    <property type="project" value="UniProtKB-KW"/>
</dbReference>
<proteinExistence type="predicted"/>
<sequence>MSMARYREYKDSGIPWVGDVPGHWHIHPLLRVAAERSESNADMQESNLLSLSYGQIVRKDIDSNEGLLPESFDTYQIVHEGDIVLRLTDLQNDKRSLRSAQVRERGIVTSAYLALQPTGAVSAFLSYLLRAYDLTKVFYSMGGGLRQSMKFSDLKRMPIVVPPESEQTAIVAFLDRETAKIDALIAEQEKLIVLLAEKRMVTVSHAVTRGIRPDASLKESGMAWLGSVPAHWNAKPLKVLFRQQKRQSFPEKDVLSVYRDFGVIRKDSRTDNFNKTPDDLSSYQLVEPNDLVVNKMKGWQGSLGVSQFEGITSPDYMVFTPLHSESSEYLHILLRSAPMVSTYRSISNGIRPAQWRLEPESFLRLKVFLPPVAEQQAIVAFCKSEMLKLDLLTSETEAMLTLLKERRSALIAAVVTGQIDVRSAARQATAGVEAMAA</sequence>
<dbReference type="PANTHER" id="PTHR30408">
    <property type="entry name" value="TYPE-1 RESTRICTION ENZYME ECOKI SPECIFICITY PROTEIN"/>
    <property type="match status" value="1"/>
</dbReference>
<evidence type="ECO:0000256" key="1">
    <source>
        <dbReference type="ARBA" id="ARBA00022747"/>
    </source>
</evidence>
<organism evidence="3 4">
    <name type="scientific">Massilia agilis</name>
    <dbReference type="NCBI Taxonomy" id="1811226"/>
    <lineage>
        <taxon>Bacteria</taxon>
        <taxon>Pseudomonadati</taxon>
        <taxon>Pseudomonadota</taxon>
        <taxon>Betaproteobacteria</taxon>
        <taxon>Burkholderiales</taxon>
        <taxon>Oxalobacteraceae</taxon>
        <taxon>Telluria group</taxon>
        <taxon>Massilia</taxon>
    </lineage>
</organism>
<protein>
    <submittedName>
        <fullName evidence="3">Restriction endonuclease subunit S</fullName>
    </submittedName>
</protein>
<accession>A0ABT2DCH7</accession>
<dbReference type="Proteomes" id="UP001206126">
    <property type="component" value="Unassembled WGS sequence"/>
</dbReference>
<name>A0ABT2DCH7_9BURK</name>
<dbReference type="EMBL" id="JANUHB010000002">
    <property type="protein sequence ID" value="MCS0808113.1"/>
    <property type="molecule type" value="Genomic_DNA"/>
</dbReference>
<reference evidence="3 4" key="1">
    <citation type="submission" date="2022-08" db="EMBL/GenBank/DDBJ databases">
        <title>Reclassification of Massilia species as members of the genera Telluria, Duganella, Pseudoduganella, Mokoshia gen. nov. and Zemynaea gen. nov. using orthogonal and non-orthogonal genome-based approaches.</title>
        <authorList>
            <person name="Bowman J.P."/>
        </authorList>
    </citation>
    <scope>NUCLEOTIDE SEQUENCE [LARGE SCALE GENOMIC DNA]</scope>
    <source>
        <strain evidence="3 4">JCM 31605</strain>
    </source>
</reference>
<comment type="caution">
    <text evidence="3">The sequence shown here is derived from an EMBL/GenBank/DDBJ whole genome shotgun (WGS) entry which is preliminary data.</text>
</comment>
<dbReference type="InterPro" id="IPR052021">
    <property type="entry name" value="Type-I_RS_S_subunit"/>
</dbReference>
<keyword evidence="3" id="KW-0540">Nuclease</keyword>
<evidence type="ECO:0000313" key="4">
    <source>
        <dbReference type="Proteomes" id="UP001206126"/>
    </source>
</evidence>
<keyword evidence="4" id="KW-1185">Reference proteome</keyword>
<dbReference type="SUPFAM" id="SSF116734">
    <property type="entry name" value="DNA methylase specificity domain"/>
    <property type="match status" value="2"/>
</dbReference>
<keyword evidence="3" id="KW-0378">Hydrolase</keyword>
<keyword evidence="2" id="KW-0238">DNA-binding</keyword>
<gene>
    <name evidence="3" type="ORF">NX774_09295</name>
</gene>
<dbReference type="PANTHER" id="PTHR30408:SF12">
    <property type="entry name" value="TYPE I RESTRICTION ENZYME MJAVIII SPECIFICITY SUBUNIT"/>
    <property type="match status" value="1"/>
</dbReference>
<keyword evidence="1" id="KW-0680">Restriction system</keyword>
<dbReference type="Gene3D" id="3.90.220.20">
    <property type="entry name" value="DNA methylase specificity domains"/>
    <property type="match status" value="2"/>
</dbReference>
<dbReference type="InterPro" id="IPR044946">
    <property type="entry name" value="Restrct_endonuc_typeI_TRD_sf"/>
</dbReference>
<dbReference type="RefSeq" id="WP_258821893.1">
    <property type="nucleotide sequence ID" value="NZ_JANUHB010000002.1"/>
</dbReference>